<accession>A0ABV5CHL6</accession>
<protein>
    <submittedName>
        <fullName evidence="3">SRPBCC family protein</fullName>
    </submittedName>
</protein>
<comment type="similarity">
    <text evidence="1">Belongs to the ribosome association toxin RatA family.</text>
</comment>
<name>A0ABV5CHL6_9SPHI</name>
<dbReference type="SUPFAM" id="SSF55961">
    <property type="entry name" value="Bet v1-like"/>
    <property type="match status" value="1"/>
</dbReference>
<evidence type="ECO:0000259" key="2">
    <source>
        <dbReference type="Pfam" id="PF03364"/>
    </source>
</evidence>
<dbReference type="Pfam" id="PF03364">
    <property type="entry name" value="Polyketide_cyc"/>
    <property type="match status" value="1"/>
</dbReference>
<dbReference type="InterPro" id="IPR047137">
    <property type="entry name" value="ORF3"/>
</dbReference>
<sequence>MKVSLTVNKPRHEVYAFWRKIENFPLFMKHLKDITVLDPSRSRWELSVLGDTLPVKWESEIVLDEQNERIGWQSKEGTIIENAGNIHFEDAGKFGTEVHAVISYRAPGGKITEAIAGLFNPLFENMIREDIKNFKRFIESGVLPTIENQPFGD</sequence>
<evidence type="ECO:0000313" key="4">
    <source>
        <dbReference type="Proteomes" id="UP001580928"/>
    </source>
</evidence>
<dbReference type="Proteomes" id="UP001580928">
    <property type="component" value="Unassembled WGS sequence"/>
</dbReference>
<dbReference type="Gene3D" id="3.30.530.20">
    <property type="match status" value="1"/>
</dbReference>
<dbReference type="EMBL" id="JBBVGT010000003">
    <property type="protein sequence ID" value="MFB5947034.1"/>
    <property type="molecule type" value="Genomic_DNA"/>
</dbReference>
<feature type="domain" description="Coenzyme Q-binding protein COQ10 START" evidence="2">
    <location>
        <begin position="7"/>
        <end position="120"/>
    </location>
</feature>
<organism evidence="3 4">
    <name type="scientific">Albibacterium profundi</name>
    <dbReference type="NCBI Taxonomy" id="3134906"/>
    <lineage>
        <taxon>Bacteria</taxon>
        <taxon>Pseudomonadati</taxon>
        <taxon>Bacteroidota</taxon>
        <taxon>Sphingobacteriia</taxon>
        <taxon>Sphingobacteriales</taxon>
        <taxon>Sphingobacteriaceae</taxon>
        <taxon>Albibacterium</taxon>
    </lineage>
</organism>
<gene>
    <name evidence="3" type="ORF">WKR92_14465</name>
</gene>
<dbReference type="InterPro" id="IPR023393">
    <property type="entry name" value="START-like_dom_sf"/>
</dbReference>
<comment type="caution">
    <text evidence="3">The sequence shown here is derived from an EMBL/GenBank/DDBJ whole genome shotgun (WGS) entry which is preliminary data.</text>
</comment>
<dbReference type="InterPro" id="IPR005031">
    <property type="entry name" value="COQ10_START"/>
</dbReference>
<keyword evidence="4" id="KW-1185">Reference proteome</keyword>
<dbReference type="CDD" id="cd07817">
    <property type="entry name" value="SRPBCC_8"/>
    <property type="match status" value="1"/>
</dbReference>
<dbReference type="PANTHER" id="PTHR33824">
    <property type="entry name" value="POLYKETIDE CYCLASE/DEHYDRASE AND LIPID TRANSPORT SUPERFAMILY PROTEIN"/>
    <property type="match status" value="1"/>
</dbReference>
<dbReference type="RefSeq" id="WP_375558581.1">
    <property type="nucleotide sequence ID" value="NZ_JBBVGT010000003.1"/>
</dbReference>
<reference evidence="3 4" key="1">
    <citation type="submission" date="2024-04" db="EMBL/GenBank/DDBJ databases">
        <title>Albibacterium profundi sp. nov., isolated from sediment of the Challenger Deep of Mariana Trench.</title>
        <authorList>
            <person name="Wang Y."/>
        </authorList>
    </citation>
    <scope>NUCLEOTIDE SEQUENCE [LARGE SCALE GENOMIC DNA]</scope>
    <source>
        <strain evidence="3 4">RHL897</strain>
    </source>
</reference>
<proteinExistence type="inferred from homology"/>
<evidence type="ECO:0000313" key="3">
    <source>
        <dbReference type="EMBL" id="MFB5947034.1"/>
    </source>
</evidence>
<evidence type="ECO:0000256" key="1">
    <source>
        <dbReference type="ARBA" id="ARBA00008918"/>
    </source>
</evidence>
<dbReference type="PANTHER" id="PTHR33824:SF7">
    <property type="entry name" value="POLYKETIDE CYCLASE_DEHYDRASE AND LIPID TRANSPORT SUPERFAMILY PROTEIN"/>
    <property type="match status" value="1"/>
</dbReference>